<evidence type="ECO:0008006" key="3">
    <source>
        <dbReference type="Google" id="ProtNLM"/>
    </source>
</evidence>
<name>A0ABV7H5R0_9BURK</name>
<dbReference type="InterPro" id="IPR036390">
    <property type="entry name" value="WH_DNA-bd_sf"/>
</dbReference>
<accession>A0ABV7H5R0</accession>
<dbReference type="SUPFAM" id="SSF46785">
    <property type="entry name" value="Winged helix' DNA-binding domain"/>
    <property type="match status" value="1"/>
</dbReference>
<dbReference type="Proteomes" id="UP001595556">
    <property type="component" value="Unassembled WGS sequence"/>
</dbReference>
<sequence>MPLTSEVVRANRTRISFAMSQFTVPLLARTYHAFGGDMVAALIMGEIAHRNVEHWLADESNSPAPLEDPAVRLSMMRPCNALSIADACGLPRETVRRKVNWLIERTYVKRSDDGHLYLTVNAGDDFDEMTAQNVQAVLDTADRLRRILAQTPTASCA</sequence>
<comment type="caution">
    <text evidence="1">The sequence shown here is derived from an EMBL/GenBank/DDBJ whole genome shotgun (WGS) entry which is preliminary data.</text>
</comment>
<evidence type="ECO:0000313" key="2">
    <source>
        <dbReference type="Proteomes" id="UP001595556"/>
    </source>
</evidence>
<evidence type="ECO:0000313" key="1">
    <source>
        <dbReference type="EMBL" id="MFC3146921.1"/>
    </source>
</evidence>
<keyword evidence="2" id="KW-1185">Reference proteome</keyword>
<protein>
    <recommendedName>
        <fullName evidence="3">HTH iclR-type domain-containing protein</fullName>
    </recommendedName>
</protein>
<organism evidence="1 2">
    <name type="scientific">Piscinibacterium candidicorallinum</name>
    <dbReference type="NCBI Taxonomy" id="1793872"/>
    <lineage>
        <taxon>Bacteria</taxon>
        <taxon>Pseudomonadati</taxon>
        <taxon>Pseudomonadota</taxon>
        <taxon>Betaproteobacteria</taxon>
        <taxon>Burkholderiales</taxon>
        <taxon>Piscinibacterium</taxon>
    </lineage>
</organism>
<proteinExistence type="predicted"/>
<dbReference type="EMBL" id="JBHRTI010000003">
    <property type="protein sequence ID" value="MFC3146921.1"/>
    <property type="molecule type" value="Genomic_DNA"/>
</dbReference>
<reference evidence="2" key="1">
    <citation type="journal article" date="2019" name="Int. J. Syst. Evol. Microbiol.">
        <title>The Global Catalogue of Microorganisms (GCM) 10K type strain sequencing project: providing services to taxonomists for standard genome sequencing and annotation.</title>
        <authorList>
            <consortium name="The Broad Institute Genomics Platform"/>
            <consortium name="The Broad Institute Genome Sequencing Center for Infectious Disease"/>
            <person name="Wu L."/>
            <person name="Ma J."/>
        </authorList>
    </citation>
    <scope>NUCLEOTIDE SEQUENCE [LARGE SCALE GENOMIC DNA]</scope>
    <source>
        <strain evidence="2">KCTC 52168</strain>
    </source>
</reference>
<gene>
    <name evidence="1" type="ORF">ACFOEN_04600</name>
</gene>